<dbReference type="STRING" id="1051891.A0A0C3QIN8"/>
<reference evidence="3 4" key="1">
    <citation type="submission" date="2014-04" db="EMBL/GenBank/DDBJ databases">
        <authorList>
            <consortium name="DOE Joint Genome Institute"/>
            <person name="Kuo A."/>
            <person name="Girlanda M."/>
            <person name="Perotto S."/>
            <person name="Kohler A."/>
            <person name="Nagy L.G."/>
            <person name="Floudas D."/>
            <person name="Copeland A."/>
            <person name="Barry K.W."/>
            <person name="Cichocki N."/>
            <person name="Veneault-Fourrey C."/>
            <person name="LaButti K."/>
            <person name="Lindquist E.A."/>
            <person name="Lipzen A."/>
            <person name="Lundell T."/>
            <person name="Morin E."/>
            <person name="Murat C."/>
            <person name="Sun H."/>
            <person name="Tunlid A."/>
            <person name="Henrissat B."/>
            <person name="Grigoriev I.V."/>
            <person name="Hibbett D.S."/>
            <person name="Martin F."/>
            <person name="Nordberg H.P."/>
            <person name="Cantor M.N."/>
            <person name="Hua S.X."/>
        </authorList>
    </citation>
    <scope>NUCLEOTIDE SEQUENCE [LARGE SCALE GENOMIC DNA]</scope>
    <source>
        <strain evidence="3 4">MUT 4182</strain>
    </source>
</reference>
<feature type="coiled-coil region" evidence="1">
    <location>
        <begin position="61"/>
        <end position="88"/>
    </location>
</feature>
<sequence>RPISSFHRIRDQPSRDAHEVPITLPIPTGKPVLHGILPPYDVLADHRFFMDQQSGAAAASTQSLQSRIIELESELASMKQNLAKAKGLNDAMWETVVSSVLGSEKPRVQEEEEVESRKSKKVRVNGK</sequence>
<dbReference type="OrthoDB" id="756370at2759"/>
<feature type="non-terminal residue" evidence="3">
    <location>
        <position position="1"/>
    </location>
</feature>
<evidence type="ECO:0000313" key="3">
    <source>
        <dbReference type="EMBL" id="KIO25849.1"/>
    </source>
</evidence>
<feature type="region of interest" description="Disordered" evidence="2">
    <location>
        <begin position="1"/>
        <end position="23"/>
    </location>
</feature>
<accession>A0A0C3QIN8</accession>
<name>A0A0C3QIN8_9AGAM</name>
<keyword evidence="1" id="KW-0175">Coiled coil</keyword>
<proteinExistence type="predicted"/>
<dbReference type="Proteomes" id="UP000054248">
    <property type="component" value="Unassembled WGS sequence"/>
</dbReference>
<evidence type="ECO:0000256" key="1">
    <source>
        <dbReference type="SAM" id="Coils"/>
    </source>
</evidence>
<protein>
    <submittedName>
        <fullName evidence="3">Uncharacterized protein</fullName>
    </submittedName>
</protein>
<dbReference type="AlphaFoldDB" id="A0A0C3QIN8"/>
<feature type="compositionally biased region" description="Basic and acidic residues" evidence="2">
    <location>
        <begin position="8"/>
        <end position="19"/>
    </location>
</feature>
<reference evidence="4" key="2">
    <citation type="submission" date="2015-01" db="EMBL/GenBank/DDBJ databases">
        <title>Evolutionary Origins and Diversification of the Mycorrhizal Mutualists.</title>
        <authorList>
            <consortium name="DOE Joint Genome Institute"/>
            <consortium name="Mycorrhizal Genomics Consortium"/>
            <person name="Kohler A."/>
            <person name="Kuo A."/>
            <person name="Nagy L.G."/>
            <person name="Floudas D."/>
            <person name="Copeland A."/>
            <person name="Barry K.W."/>
            <person name="Cichocki N."/>
            <person name="Veneault-Fourrey C."/>
            <person name="LaButti K."/>
            <person name="Lindquist E.A."/>
            <person name="Lipzen A."/>
            <person name="Lundell T."/>
            <person name="Morin E."/>
            <person name="Murat C."/>
            <person name="Riley R."/>
            <person name="Ohm R."/>
            <person name="Sun H."/>
            <person name="Tunlid A."/>
            <person name="Henrissat B."/>
            <person name="Grigoriev I.V."/>
            <person name="Hibbett D.S."/>
            <person name="Martin F."/>
        </authorList>
    </citation>
    <scope>NUCLEOTIDE SEQUENCE [LARGE SCALE GENOMIC DNA]</scope>
    <source>
        <strain evidence="4">MUT 4182</strain>
    </source>
</reference>
<gene>
    <name evidence="3" type="ORF">M407DRAFT_24805</name>
</gene>
<keyword evidence="4" id="KW-1185">Reference proteome</keyword>
<feature type="region of interest" description="Disordered" evidence="2">
    <location>
        <begin position="104"/>
        <end position="127"/>
    </location>
</feature>
<dbReference type="EMBL" id="KN823034">
    <property type="protein sequence ID" value="KIO25849.1"/>
    <property type="molecule type" value="Genomic_DNA"/>
</dbReference>
<organism evidence="3 4">
    <name type="scientific">Tulasnella calospora MUT 4182</name>
    <dbReference type="NCBI Taxonomy" id="1051891"/>
    <lineage>
        <taxon>Eukaryota</taxon>
        <taxon>Fungi</taxon>
        <taxon>Dikarya</taxon>
        <taxon>Basidiomycota</taxon>
        <taxon>Agaricomycotina</taxon>
        <taxon>Agaricomycetes</taxon>
        <taxon>Cantharellales</taxon>
        <taxon>Tulasnellaceae</taxon>
        <taxon>Tulasnella</taxon>
    </lineage>
</organism>
<evidence type="ECO:0000313" key="4">
    <source>
        <dbReference type="Proteomes" id="UP000054248"/>
    </source>
</evidence>
<dbReference type="HOGENOM" id="CLU_1975925_0_0_1"/>
<evidence type="ECO:0000256" key="2">
    <source>
        <dbReference type="SAM" id="MobiDB-lite"/>
    </source>
</evidence>
<feature type="compositionally biased region" description="Basic residues" evidence="2">
    <location>
        <begin position="118"/>
        <end position="127"/>
    </location>
</feature>